<proteinExistence type="predicted"/>
<dbReference type="InterPro" id="IPR038280">
    <property type="entry name" value="ResT/TelK_cat_sf"/>
</dbReference>
<feature type="domain" description="Telomere resolvase ResT/TelK catalytic" evidence="1">
    <location>
        <begin position="144"/>
        <end position="322"/>
    </location>
</feature>
<reference evidence="2 3" key="1">
    <citation type="journal article" date="2019" name="Genome Biol. Evol.">
        <title>Day and night: Metabolic profiles and evolutionary relationships of six axenic non-marine cyanobacteria.</title>
        <authorList>
            <person name="Will S.E."/>
            <person name="Henke P."/>
            <person name="Boedeker C."/>
            <person name="Huang S."/>
            <person name="Brinkmann H."/>
            <person name="Rohde M."/>
            <person name="Jarek M."/>
            <person name="Friedl T."/>
            <person name="Seufert S."/>
            <person name="Schumacher M."/>
            <person name="Overmann J."/>
            <person name="Neumann-Schaal M."/>
            <person name="Petersen J."/>
        </authorList>
    </citation>
    <scope>NUCLEOTIDE SEQUENCE [LARGE SCALE GENOMIC DNA]</scope>
    <source>
        <strain evidence="2 3">SAG 39.79</strain>
    </source>
</reference>
<evidence type="ECO:0000259" key="1">
    <source>
        <dbReference type="Pfam" id="PF16684"/>
    </source>
</evidence>
<comment type="caution">
    <text evidence="2">The sequence shown here is derived from an EMBL/GenBank/DDBJ whole genome shotgun (WGS) entry which is preliminary data.</text>
</comment>
<evidence type="ECO:0000313" key="3">
    <source>
        <dbReference type="Proteomes" id="UP000282574"/>
    </source>
</evidence>
<dbReference type="InterPro" id="IPR032047">
    <property type="entry name" value="ResT/TelK_cat"/>
</dbReference>
<dbReference type="AlphaFoldDB" id="A0AB37UAC1"/>
<protein>
    <recommendedName>
        <fullName evidence="1">Telomere resolvase ResT/TelK catalytic domain-containing protein</fullName>
    </recommendedName>
</protein>
<dbReference type="Pfam" id="PF16684">
    <property type="entry name" value="ResT-TelK_cat"/>
    <property type="match status" value="1"/>
</dbReference>
<dbReference type="EMBL" id="RSCK01000129">
    <property type="protein sequence ID" value="RUT01170.1"/>
    <property type="molecule type" value="Genomic_DNA"/>
</dbReference>
<evidence type="ECO:0000313" key="2">
    <source>
        <dbReference type="EMBL" id="RUT01170.1"/>
    </source>
</evidence>
<organism evidence="2 3">
    <name type="scientific">Chroococcidiopsis cubana SAG 39.79</name>
    <dbReference type="NCBI Taxonomy" id="388085"/>
    <lineage>
        <taxon>Bacteria</taxon>
        <taxon>Bacillati</taxon>
        <taxon>Cyanobacteriota</taxon>
        <taxon>Cyanophyceae</taxon>
        <taxon>Chroococcidiopsidales</taxon>
        <taxon>Chroococcidiopsidaceae</taxon>
        <taxon>Chroococcidiopsis</taxon>
    </lineage>
</organism>
<dbReference type="RefSeq" id="WP_106169333.1">
    <property type="nucleotide sequence ID" value="NZ_JAVKZF010000004.1"/>
</dbReference>
<sequence>MTKEELIQALKLFKAKEIKAVQIKEESDPLYAMGLHIFKTIKSYSTEDRNTRQQLISRYAAQLIARETSEFPNIKTRRNRKNGYLSTAFEERVNQEPENEDLYESLKFLKDLIDTAWSAEVSEFTQNYRNKVTDLDADETTEPIDPRSLLEEANKVLSSNTVDDWRSIVKALCLVTGRRPSEILVTANFQKISEYAVIFTGQLKAKREIRTMNMPERVNEKIIIPTLATIEQIENGINLLTKEGRRKDPGDNYIKTCENVDKQYSSSFSQFMKGSGQTLKDMRKVYAVTTYELFGQKANKLKWFARILGHKTLDASQSYVKFSFLKKSKAKSTFATKESTS</sequence>
<accession>A0AB37UAC1</accession>
<gene>
    <name evidence="2" type="ORF">DSM107010_65810</name>
</gene>
<name>A0AB37UAC1_9CYAN</name>
<keyword evidence="3" id="KW-1185">Reference proteome</keyword>
<dbReference type="Proteomes" id="UP000282574">
    <property type="component" value="Unassembled WGS sequence"/>
</dbReference>
<dbReference type="Gene3D" id="1.10.443.30">
    <property type="entry name" value="Telomere resolvase"/>
    <property type="match status" value="1"/>
</dbReference>